<dbReference type="PaxDb" id="4097-A0A1S3ZVZ5"/>
<protein>
    <submittedName>
        <fullName evidence="2">Uncharacterized protein</fullName>
    </submittedName>
</protein>
<proteinExistence type="predicted"/>
<dbReference type="RefSeq" id="XP_016468488.1">
    <property type="nucleotide sequence ID" value="XM_016613002.1"/>
</dbReference>
<feature type="signal peptide" evidence="1">
    <location>
        <begin position="1"/>
        <end position="16"/>
    </location>
</feature>
<evidence type="ECO:0000256" key="1">
    <source>
        <dbReference type="SAM" id="SignalP"/>
    </source>
</evidence>
<dbReference type="KEGG" id="nta:107791022"/>
<organism evidence="2">
    <name type="scientific">Nicotiana tabacum</name>
    <name type="common">Common tobacco</name>
    <dbReference type="NCBI Taxonomy" id="4097"/>
    <lineage>
        <taxon>Eukaryota</taxon>
        <taxon>Viridiplantae</taxon>
        <taxon>Streptophyta</taxon>
        <taxon>Embryophyta</taxon>
        <taxon>Tracheophyta</taxon>
        <taxon>Spermatophyta</taxon>
        <taxon>Magnoliopsida</taxon>
        <taxon>eudicotyledons</taxon>
        <taxon>Gunneridae</taxon>
        <taxon>Pentapetalae</taxon>
        <taxon>asterids</taxon>
        <taxon>lamiids</taxon>
        <taxon>Solanales</taxon>
        <taxon>Solanaceae</taxon>
        <taxon>Nicotianoideae</taxon>
        <taxon>Nicotianeae</taxon>
        <taxon>Nicotiana</taxon>
    </lineage>
</organism>
<sequence>MRLCVLLIFWIGERWTQKRIYGNISRVNMILLKLEKKWTLESVQAAWRKHKSILKKEYFDAYANDKTRMQHIPEDVPASQFKELLRYWNSQKLQVHRLWMKAVTKTLFEWSCSLLDFLLSCLRIF</sequence>
<reference evidence="2" key="1">
    <citation type="submission" date="2025-08" db="UniProtKB">
        <authorList>
            <consortium name="RefSeq"/>
        </authorList>
    </citation>
    <scope>IDENTIFICATION</scope>
</reference>
<dbReference type="OrthoDB" id="1303276at2759"/>
<keyword evidence="1" id="KW-0732">Signal</keyword>
<gene>
    <name evidence="2" type="primary">LOC107791022</name>
</gene>
<evidence type="ECO:0000313" key="2">
    <source>
        <dbReference type="RefSeq" id="XP_016468488.1"/>
    </source>
</evidence>
<dbReference type="PANTHER" id="PTHR33144:SF35">
    <property type="entry name" value="TRANSPOSASE, PTTA_EN_SPM, PLANT-RELATED"/>
    <property type="match status" value="1"/>
</dbReference>
<accession>A0A1S3ZVZ5</accession>
<dbReference type="PANTHER" id="PTHR33144">
    <property type="entry name" value="OS10G0409366 PROTEIN-RELATED"/>
    <property type="match status" value="1"/>
</dbReference>
<feature type="chain" id="PRO_5010175565" evidence="1">
    <location>
        <begin position="17"/>
        <end position="125"/>
    </location>
</feature>
<name>A0A1S3ZVZ5_TOBAC</name>
<dbReference type="AlphaFoldDB" id="A0A1S3ZVZ5"/>